<dbReference type="InterPro" id="IPR020806">
    <property type="entry name" value="PKS_PP-bd"/>
</dbReference>
<evidence type="ECO:0000256" key="1">
    <source>
        <dbReference type="ARBA" id="ARBA00001957"/>
    </source>
</evidence>
<dbReference type="PANTHER" id="PTHR45527:SF1">
    <property type="entry name" value="FATTY ACID SYNTHASE"/>
    <property type="match status" value="1"/>
</dbReference>
<comment type="cofactor">
    <cofactor evidence="1">
        <name>pantetheine 4'-phosphate</name>
        <dbReference type="ChEBI" id="CHEBI:47942"/>
    </cofactor>
</comment>
<comment type="caution">
    <text evidence="5">The sequence shown here is derived from an EMBL/GenBank/DDBJ whole genome shotgun (WGS) entry which is preliminary data.</text>
</comment>
<dbReference type="Pfam" id="PF00668">
    <property type="entry name" value="Condensation"/>
    <property type="match status" value="3"/>
</dbReference>
<keyword evidence="2" id="KW-0596">Phosphopantetheine</keyword>
<evidence type="ECO:0000256" key="2">
    <source>
        <dbReference type="ARBA" id="ARBA00022450"/>
    </source>
</evidence>
<dbReference type="PROSITE" id="PS50075">
    <property type="entry name" value="CARRIER"/>
    <property type="match status" value="2"/>
</dbReference>
<feature type="domain" description="Carrier" evidence="4">
    <location>
        <begin position="990"/>
        <end position="1065"/>
    </location>
</feature>
<dbReference type="InterPro" id="IPR023213">
    <property type="entry name" value="CAT-like_dom_sf"/>
</dbReference>
<organism evidence="5 6">
    <name type="scientific">Trichocoleus desertorum GB2-A4</name>
    <dbReference type="NCBI Taxonomy" id="2933944"/>
    <lineage>
        <taxon>Bacteria</taxon>
        <taxon>Bacillati</taxon>
        <taxon>Cyanobacteriota</taxon>
        <taxon>Cyanophyceae</taxon>
        <taxon>Leptolyngbyales</taxon>
        <taxon>Trichocoleusaceae</taxon>
        <taxon>Trichocoleus</taxon>
    </lineage>
</organism>
<dbReference type="Proteomes" id="UP001464891">
    <property type="component" value="Unassembled WGS sequence"/>
</dbReference>
<gene>
    <name evidence="5" type="ORF">NC998_19020</name>
</gene>
<dbReference type="PANTHER" id="PTHR45527">
    <property type="entry name" value="NONRIBOSOMAL PEPTIDE SYNTHETASE"/>
    <property type="match status" value="1"/>
</dbReference>
<dbReference type="SUPFAM" id="SSF52777">
    <property type="entry name" value="CoA-dependent acyltransferases"/>
    <property type="match status" value="6"/>
</dbReference>
<dbReference type="InterPro" id="IPR036736">
    <property type="entry name" value="ACP-like_sf"/>
</dbReference>
<dbReference type="NCBIfam" id="TIGR01733">
    <property type="entry name" value="AA-adenyl-dom"/>
    <property type="match status" value="2"/>
</dbReference>
<name>A0ABV0JBN9_9CYAN</name>
<dbReference type="Pfam" id="PF00501">
    <property type="entry name" value="AMP-binding"/>
    <property type="match status" value="2"/>
</dbReference>
<dbReference type="Pfam" id="PF13193">
    <property type="entry name" value="AMP-binding_C"/>
    <property type="match status" value="2"/>
</dbReference>
<dbReference type="CDD" id="cd19543">
    <property type="entry name" value="DCL_NRPS"/>
    <property type="match status" value="1"/>
</dbReference>
<keyword evidence="6" id="KW-1185">Reference proteome</keyword>
<dbReference type="InterPro" id="IPR006162">
    <property type="entry name" value="Ppantetheine_attach_site"/>
</dbReference>
<dbReference type="CDD" id="cd19531">
    <property type="entry name" value="LCL_NRPS-like"/>
    <property type="match status" value="2"/>
</dbReference>
<dbReference type="InterPro" id="IPR045851">
    <property type="entry name" value="AMP-bd_C_sf"/>
</dbReference>
<accession>A0ABV0JBN9</accession>
<dbReference type="InterPro" id="IPR000873">
    <property type="entry name" value="AMP-dep_synth/lig_dom"/>
</dbReference>
<evidence type="ECO:0000256" key="3">
    <source>
        <dbReference type="ARBA" id="ARBA00022553"/>
    </source>
</evidence>
<dbReference type="Gene3D" id="1.10.1200.10">
    <property type="entry name" value="ACP-like"/>
    <property type="match status" value="2"/>
</dbReference>
<dbReference type="Gene3D" id="2.30.38.10">
    <property type="entry name" value="Luciferase, Domain 3"/>
    <property type="match status" value="1"/>
</dbReference>
<dbReference type="NCBIfam" id="NF003417">
    <property type="entry name" value="PRK04813.1"/>
    <property type="match status" value="2"/>
</dbReference>
<dbReference type="PROSITE" id="PS00012">
    <property type="entry name" value="PHOSPHOPANTETHEINE"/>
    <property type="match status" value="1"/>
</dbReference>
<dbReference type="InterPro" id="IPR020845">
    <property type="entry name" value="AMP-binding_CS"/>
</dbReference>
<dbReference type="Gene3D" id="3.30.559.10">
    <property type="entry name" value="Chloramphenicol acetyltransferase-like domain"/>
    <property type="match status" value="3"/>
</dbReference>
<sequence length="2627" mass="294465">MNLNQIENLYELSPTQQGILFHSLYTPEADIYVGQFGCVLQGDVHPQQLEQAWQTVIQHYAILRTGLQWEGLEKPLQIVCRQVTLTIEQFDWRSQSPEQQHQQLQTYIQQDRQRGFDLTCPPLMRLSLIWLSDDRYHLIWSKHHLILDGWSTAMVLQQVWTTYAALRQGEALPIINSRPFGDYIAWLQQQDLAAAKTFWQDSLKDIAAPTALAIDRRQGDRHISNSIARQSLELDSEITYALSQFARQHQLTLNTLMQGAWALLLSCYSGEAQVVFGSTVSGRPPSLAAAETIVGLLINTLPVCVQVSPEATLLPWLQQLQLQQAEMRQYEYTPLVQIQSWSQIPKGTPLFDSLLVFENYPIDTSLQQATDSVAVQDIWTFEQTNYPLTVVIHPGTSWQIELTYNEQRFEPQAIARLLGHLRSLLERMIANSEQSLAEIPLLTAAEQHQLLFEWNTRDREAQTIPPGCVHEWFEIQVERTPDAIAVTYVDQSLTYQELNQRANQLAHYLRSLGVGPEVLVAIAVERSLNLIVGLLGILKAGGAYVPIDPAHPSDRIALMLEDSQAPVLVTQRSLLETLPQHSAQFVCLDSDWDAIRASSGFANARCNSENPMSQATGENLAYTIYTSGSTGKPKGVQIPHHALTNFLHSMRQEPGLTAEDVLLSVTTICFDIAALEVYLPLITGARLVLASRGTAMDAQQLIQLMRQSGATVMQATPATWRLLLAAGWQGNPQLKILCGGEALSHELADQLLVRSQSLWNMYGPTETTIWSMVERVEPWNESVRLGRAIANTQIYVLNQSLQPVPIGVPGELHIGGAGLARGYLNRPELTQERFIVNPFRHMSSLPILGEIEVGGADRLYKTGDLVRYLSDGTLEFLGRIDHQVKLRGFRIELGEIEAVLGQHLDVREQVVILRQDGGGNQQLVAYVVSQADAKSDPSQLRDWLKAKLPEYMVPSAFVILEALPLTLNGKIDRKQLPAPDWTELTKTFVAPQTDTEAAIAKLWAQVLGVNTIGIHDNFFELGGHSLLATQIMSRIREAFAVELPLRCLFESPTVEELAATISQRTQDSTNTSAPLKPVDRDTAPLPLSLSQQRLWFLHQLEPNSSAYHLSAALRFTGNLDVTVLERSLNAILERHEILRTRFQILDGEPVQAIAPTLKINIPIVDWQDLRPSIQEAETAQFIQAEIEQAFDLGQAPLFRIKLLRLSPTHHLAVLTMHHIITDGWSMNAFVQELTELYTAFIIPPRGNAFSEHSSPLSPLPIQYADFAIWQRQRLQGEFLEQQLSYWKQQLQNASAQLALPTDHLAPGFKGEKRSHILPAALSAAIKGLGHKEGATLFMTLLAAFKLLLYRYTDQSDLCVGSPIAGRTQQDTEALIGFFVNTLVLRTDLSGQPSFRELLQRVRGVTLDAYAHQEVPFEKLVEVLQPERQLNQTPLFQVFFNLLNYRDSKLELPGVTVEAIANDHAHSKFDLTFYAWEQEDQIHLEWVYNAHRFCPERIAIMQEQFQELLEQVVTNPEQAITQFSLVTPTTQTLLPNPEAPLLESWAGSIQSHFTEQAKRHPNQLAIVDRDETWSYAELDAWSNQLAHYLRLHGIQSQDVVAIYGDRCAALVLALLGIWKAGAVFLILDPSYPVGALRDRLQIARPQGWIQIGAELPDELQVVLQELSCRCELDLSLRSAIEQCLQDYSSHHPGIEVEAHDLAYVTFTSGTTGEPKAVLGEHAPLSHFFQWYHKTLQLEPSDRFSLLSGLAHDPLLRDIFAPLWVGATLYIPDAEQIGTPGCLQTWIRQQEITISHLTPAMAQLLLSEGVEDTQPKGIPSLRYVCSGGDILTRSLVERLRAIASAVTCINVYGTTETPQIMGHYVIPPTVPIEELRDRLPIGQGIADVQLLILNESQQLAGIGEVGEIYVRSPYLARGYLNDEALTQARFISRTNALGERLYKTGDFGRYLPDGSIEYLGRRDQQVKIRGFRVELGAIASILTQHPEVQDAVVILHEEASQPQRLIAYVVSPSQTVDLVDSLRTTLKAQLPSYMMPSDIVVLETLPLTPNGKIDRKALPIPERQEVAISNHARSPVEEVLTGIWAQVLELENVGIHDNFFDLGGHSLLATQVISRLNRAFEIELPLRDLFEAPTVAGLAAQIETTLRSASGEPIPAIQPLSREQTIFPLSFAQRRLWVLDQLEPGNPFYNIPIAVKLSGALEIAVLEQSFQEIIQRHANLRTTFTTVEGEPVQAIAPHLPFELPIIDLQALPATEQTVEVQRLISEEAQHAFDLSQGPLLRATLLKLSDSEHILLLNLHHIISDAWSMGVLVRELADLYAAFVSQAPSLLAPLSIQYPDFAVWQQQWLQGDRYQAQLDYWKQQLRGLPVLALPTDHPRPAVQSFRGASHTIQLSKDLSQQLRSLSQQSGVTLFMTLLTAFEALLHWYTGQENLVVGTDIANRHPVETEGLIGFFVNQLVLRTDASGNPTLTDLLHRVRQITLDAYTHQDLPFDHLVEALNPPRDLSRTPLFQAKFVLQNAPMPSLSLANLNLEVLEVDRGTAKFDLLINLADTPEGIQGSLYYSTDLFEVASMTRLWERFEFALQYLVAQPESHLSELAIALTEADRAQHRRSQQQKLRQMRRKVTPIS</sequence>
<protein>
    <submittedName>
        <fullName evidence="5">Amino acid adenylation domain-containing protein</fullName>
    </submittedName>
</protein>
<dbReference type="SMART" id="SM00823">
    <property type="entry name" value="PKS_PP"/>
    <property type="match status" value="2"/>
</dbReference>
<dbReference type="Pfam" id="PF00550">
    <property type="entry name" value="PP-binding"/>
    <property type="match status" value="2"/>
</dbReference>
<dbReference type="PROSITE" id="PS00455">
    <property type="entry name" value="AMP_BINDING"/>
    <property type="match status" value="1"/>
</dbReference>
<dbReference type="EMBL" id="JAMPKM010000013">
    <property type="protein sequence ID" value="MEP0819196.1"/>
    <property type="molecule type" value="Genomic_DNA"/>
</dbReference>
<dbReference type="InterPro" id="IPR042099">
    <property type="entry name" value="ANL_N_sf"/>
</dbReference>
<feature type="domain" description="Carrier" evidence="4">
    <location>
        <begin position="2069"/>
        <end position="2144"/>
    </location>
</feature>
<evidence type="ECO:0000313" key="5">
    <source>
        <dbReference type="EMBL" id="MEP0819196.1"/>
    </source>
</evidence>
<dbReference type="CDD" id="cd12116">
    <property type="entry name" value="A_NRPS_Ta1_like"/>
    <property type="match status" value="1"/>
</dbReference>
<proteinExistence type="predicted"/>
<dbReference type="SUPFAM" id="SSF47336">
    <property type="entry name" value="ACP-like"/>
    <property type="match status" value="2"/>
</dbReference>
<dbReference type="SUPFAM" id="SSF56801">
    <property type="entry name" value="Acetyl-CoA synthetase-like"/>
    <property type="match status" value="2"/>
</dbReference>
<evidence type="ECO:0000313" key="6">
    <source>
        <dbReference type="Proteomes" id="UP001464891"/>
    </source>
</evidence>
<dbReference type="Gene3D" id="3.40.50.980">
    <property type="match status" value="2"/>
</dbReference>
<keyword evidence="3" id="KW-0597">Phosphoprotein</keyword>
<dbReference type="CDD" id="cd05930">
    <property type="entry name" value="A_NRPS"/>
    <property type="match status" value="1"/>
</dbReference>
<dbReference type="RefSeq" id="WP_190442888.1">
    <property type="nucleotide sequence ID" value="NZ_JAMPKM010000013.1"/>
</dbReference>
<dbReference type="Gene3D" id="3.40.50.12780">
    <property type="entry name" value="N-terminal domain of ligase-like"/>
    <property type="match status" value="1"/>
</dbReference>
<dbReference type="InterPro" id="IPR009081">
    <property type="entry name" value="PP-bd_ACP"/>
</dbReference>
<dbReference type="Gene3D" id="3.30.300.30">
    <property type="match status" value="2"/>
</dbReference>
<dbReference type="InterPro" id="IPR001242">
    <property type="entry name" value="Condensation_dom"/>
</dbReference>
<dbReference type="Gene3D" id="3.30.559.30">
    <property type="entry name" value="Nonribosomal peptide synthetase, condensation domain"/>
    <property type="match status" value="3"/>
</dbReference>
<reference evidence="5 6" key="1">
    <citation type="submission" date="2022-04" db="EMBL/GenBank/DDBJ databases">
        <title>Positive selection, recombination, and allopatry shape intraspecific diversity of widespread and dominant cyanobacteria.</title>
        <authorList>
            <person name="Wei J."/>
            <person name="Shu W."/>
            <person name="Hu C."/>
        </authorList>
    </citation>
    <scope>NUCLEOTIDE SEQUENCE [LARGE SCALE GENOMIC DNA]</scope>
    <source>
        <strain evidence="5 6">GB2-A4</strain>
    </source>
</reference>
<evidence type="ECO:0000259" key="4">
    <source>
        <dbReference type="PROSITE" id="PS50075"/>
    </source>
</evidence>
<dbReference type="InterPro" id="IPR025110">
    <property type="entry name" value="AMP-bd_C"/>
</dbReference>
<dbReference type="InterPro" id="IPR010071">
    <property type="entry name" value="AA_adenyl_dom"/>
</dbReference>